<gene>
    <name evidence="7" type="ORF">DERYTH_LOCUS22099</name>
</gene>
<name>A0A9N9JS45_9GLOM</name>
<dbReference type="InterPro" id="IPR036236">
    <property type="entry name" value="Znf_C2H2_sf"/>
</dbReference>
<keyword evidence="3" id="KW-0863">Zinc-finger</keyword>
<dbReference type="AlphaFoldDB" id="A0A9N9JS45"/>
<keyword evidence="4" id="KW-0862">Zinc</keyword>
<dbReference type="InterPro" id="IPR012337">
    <property type="entry name" value="RNaseH-like_sf"/>
</dbReference>
<evidence type="ECO:0000256" key="5">
    <source>
        <dbReference type="ARBA" id="ARBA00023242"/>
    </source>
</evidence>
<dbReference type="EMBL" id="CAJVPY010029776">
    <property type="protein sequence ID" value="CAG8794594.1"/>
    <property type="molecule type" value="Genomic_DNA"/>
</dbReference>
<sequence length="356" mass="40809">MSQESTSTQSSLESLYQVFSHQQSTSQQSTSQQSTSQQSTSQQSISQQSIFQQSISQQSTPQLSTFQQSTPQQFTFQQSTPQSTSQSTSQQSIQSSSQQFSFQQSSILSSIPQTFPQLTHQDSQQSIINMFEDFVFDNTIIEEFNNSADLPIVYKFYTFIKDTKRFKCKLCSTDYAKPKNKSTGTMRSHLKNKHQIDLNELENKTTGKKKFTQAEFINIITDWIVDDDQSFRVVEKPSFKRIIEYLNNEAKLVSGTTIKNKIISKYESEQIEIINKLQILAITTDNASNNNTMFRYFANHCIYNQINFDMNNQRVRCLAHIINLAAQDLLKNLKAEGLNENKILLNNEDISSTVKK</sequence>
<dbReference type="GO" id="GO:0008270">
    <property type="term" value="F:zinc ion binding"/>
    <property type="evidence" value="ECO:0007669"/>
    <property type="project" value="UniProtKB-KW"/>
</dbReference>
<evidence type="ECO:0000256" key="2">
    <source>
        <dbReference type="ARBA" id="ARBA00022723"/>
    </source>
</evidence>
<dbReference type="OrthoDB" id="2445719at2759"/>
<evidence type="ECO:0000313" key="8">
    <source>
        <dbReference type="Proteomes" id="UP000789405"/>
    </source>
</evidence>
<dbReference type="Proteomes" id="UP000789405">
    <property type="component" value="Unassembled WGS sequence"/>
</dbReference>
<evidence type="ECO:0000256" key="1">
    <source>
        <dbReference type="ARBA" id="ARBA00004123"/>
    </source>
</evidence>
<dbReference type="SUPFAM" id="SSF53098">
    <property type="entry name" value="Ribonuclease H-like"/>
    <property type="match status" value="1"/>
</dbReference>
<comment type="caution">
    <text evidence="7">The sequence shown here is derived from an EMBL/GenBank/DDBJ whole genome shotgun (WGS) entry which is preliminary data.</text>
</comment>
<protein>
    <submittedName>
        <fullName evidence="7">13745_t:CDS:1</fullName>
    </submittedName>
</protein>
<dbReference type="GO" id="GO:0005634">
    <property type="term" value="C:nucleus"/>
    <property type="evidence" value="ECO:0007669"/>
    <property type="project" value="UniProtKB-SubCell"/>
</dbReference>
<comment type="subcellular location">
    <subcellularLocation>
        <location evidence="1">Nucleus</location>
    </subcellularLocation>
</comment>
<keyword evidence="2" id="KW-0479">Metal-binding</keyword>
<reference evidence="7" key="1">
    <citation type="submission" date="2021-06" db="EMBL/GenBank/DDBJ databases">
        <authorList>
            <person name="Kallberg Y."/>
            <person name="Tangrot J."/>
            <person name="Rosling A."/>
        </authorList>
    </citation>
    <scope>NUCLEOTIDE SEQUENCE</scope>
    <source>
        <strain evidence="7">MA453B</strain>
    </source>
</reference>
<feature type="non-terminal residue" evidence="7">
    <location>
        <position position="356"/>
    </location>
</feature>
<feature type="compositionally biased region" description="Low complexity" evidence="6">
    <location>
        <begin position="22"/>
        <end position="91"/>
    </location>
</feature>
<keyword evidence="5" id="KW-0539">Nucleus</keyword>
<dbReference type="PANTHER" id="PTHR46481:SF10">
    <property type="entry name" value="ZINC FINGER BED DOMAIN-CONTAINING PROTEIN 39"/>
    <property type="match status" value="1"/>
</dbReference>
<dbReference type="SUPFAM" id="SSF140996">
    <property type="entry name" value="Hermes dimerisation domain"/>
    <property type="match status" value="1"/>
</dbReference>
<evidence type="ECO:0000256" key="4">
    <source>
        <dbReference type="ARBA" id="ARBA00022833"/>
    </source>
</evidence>
<keyword evidence="8" id="KW-1185">Reference proteome</keyword>
<feature type="region of interest" description="Disordered" evidence="6">
    <location>
        <begin position="18"/>
        <end position="91"/>
    </location>
</feature>
<dbReference type="PANTHER" id="PTHR46481">
    <property type="entry name" value="ZINC FINGER BED DOMAIN-CONTAINING PROTEIN 4"/>
    <property type="match status" value="1"/>
</dbReference>
<proteinExistence type="predicted"/>
<organism evidence="7 8">
    <name type="scientific">Dentiscutata erythropus</name>
    <dbReference type="NCBI Taxonomy" id="1348616"/>
    <lineage>
        <taxon>Eukaryota</taxon>
        <taxon>Fungi</taxon>
        <taxon>Fungi incertae sedis</taxon>
        <taxon>Mucoromycota</taxon>
        <taxon>Glomeromycotina</taxon>
        <taxon>Glomeromycetes</taxon>
        <taxon>Diversisporales</taxon>
        <taxon>Gigasporaceae</taxon>
        <taxon>Dentiscutata</taxon>
    </lineage>
</organism>
<evidence type="ECO:0000256" key="6">
    <source>
        <dbReference type="SAM" id="MobiDB-lite"/>
    </source>
</evidence>
<dbReference type="InterPro" id="IPR052035">
    <property type="entry name" value="ZnF_BED_domain_contain"/>
</dbReference>
<accession>A0A9N9JS45</accession>
<evidence type="ECO:0000256" key="3">
    <source>
        <dbReference type="ARBA" id="ARBA00022771"/>
    </source>
</evidence>
<dbReference type="SUPFAM" id="SSF57667">
    <property type="entry name" value="beta-beta-alpha zinc fingers"/>
    <property type="match status" value="1"/>
</dbReference>
<evidence type="ECO:0000313" key="7">
    <source>
        <dbReference type="EMBL" id="CAG8794594.1"/>
    </source>
</evidence>